<gene>
    <name evidence="1" type="ORF">BTO30_01675</name>
</gene>
<keyword evidence="2" id="KW-1185">Reference proteome</keyword>
<dbReference type="Proteomes" id="UP000185568">
    <property type="component" value="Unassembled WGS sequence"/>
</dbReference>
<dbReference type="EMBL" id="MSDU01000003">
    <property type="protein sequence ID" value="OLN24146.1"/>
    <property type="molecule type" value="Genomic_DNA"/>
</dbReference>
<dbReference type="AlphaFoldDB" id="A0A1Q8Q9X0"/>
<reference evidence="1 2" key="1">
    <citation type="submission" date="2016-12" db="EMBL/GenBank/DDBJ databases">
        <title>Domibacillus antri genome sequencing.</title>
        <authorList>
            <person name="Verma A."/>
            <person name="Krishnamurthi S."/>
        </authorList>
    </citation>
    <scope>NUCLEOTIDE SEQUENCE [LARGE SCALE GENOMIC DNA]</scope>
    <source>
        <strain evidence="1 2">XD80</strain>
    </source>
</reference>
<comment type="caution">
    <text evidence="1">The sequence shown here is derived from an EMBL/GenBank/DDBJ whole genome shotgun (WGS) entry which is preliminary data.</text>
</comment>
<evidence type="ECO:0000313" key="2">
    <source>
        <dbReference type="Proteomes" id="UP000185568"/>
    </source>
</evidence>
<sequence>MKIGKRKINVVNGPIFDDENSFHFILLHFSSFYAAFSGSVQRFRQQIKKGRLKHLSRQHLIHFDSRILSNPAFNDIESGCHINKPA</sequence>
<protein>
    <submittedName>
        <fullName evidence="1">Uncharacterized protein</fullName>
    </submittedName>
</protein>
<organism evidence="1 2">
    <name type="scientific">Domibacillus antri</name>
    <dbReference type="NCBI Taxonomy" id="1714264"/>
    <lineage>
        <taxon>Bacteria</taxon>
        <taxon>Bacillati</taxon>
        <taxon>Bacillota</taxon>
        <taxon>Bacilli</taxon>
        <taxon>Bacillales</taxon>
        <taxon>Bacillaceae</taxon>
        <taxon>Domibacillus</taxon>
    </lineage>
</organism>
<accession>A0A1Q8Q9X0</accession>
<name>A0A1Q8Q9X0_9BACI</name>
<evidence type="ECO:0000313" key="1">
    <source>
        <dbReference type="EMBL" id="OLN24146.1"/>
    </source>
</evidence>
<proteinExistence type="predicted"/>